<keyword evidence="10" id="KW-1185">Reference proteome</keyword>
<evidence type="ECO:0000256" key="3">
    <source>
        <dbReference type="ARBA" id="ARBA00022448"/>
    </source>
</evidence>
<reference evidence="9 10" key="1">
    <citation type="submission" date="2019-03" db="EMBL/GenBank/DDBJ databases">
        <title>Genomic Encyclopedia of Type Strains, Phase IV (KMG-IV): sequencing the most valuable type-strain genomes for metagenomic binning, comparative biology and taxonomic classification.</title>
        <authorList>
            <person name="Goeker M."/>
        </authorList>
    </citation>
    <scope>NUCLEOTIDE SEQUENCE [LARGE SCALE GENOMIC DNA]</scope>
    <source>
        <strain evidence="9 10">DSM 28404</strain>
    </source>
</reference>
<keyword evidence="6 8" id="KW-1133">Transmembrane helix</keyword>
<feature type="transmembrane region" description="Helical" evidence="8">
    <location>
        <begin position="142"/>
        <end position="163"/>
    </location>
</feature>
<feature type="transmembrane region" description="Helical" evidence="8">
    <location>
        <begin position="101"/>
        <end position="130"/>
    </location>
</feature>
<evidence type="ECO:0000256" key="1">
    <source>
        <dbReference type="ARBA" id="ARBA00004651"/>
    </source>
</evidence>
<dbReference type="FunFam" id="1.10.3470.10:FF:000001">
    <property type="entry name" value="Vitamin B12 ABC transporter permease BtuC"/>
    <property type="match status" value="1"/>
</dbReference>
<feature type="transmembrane region" description="Helical" evidence="8">
    <location>
        <begin position="194"/>
        <end position="213"/>
    </location>
</feature>
<protein>
    <submittedName>
        <fullName evidence="9">Iron complex transport system permease protein</fullName>
    </submittedName>
</protein>
<name>A0A4V2T1Y9_9PAST</name>
<comment type="similarity">
    <text evidence="2">Belongs to the binding-protein-dependent transport system permease family. FecCD subfamily.</text>
</comment>
<evidence type="ECO:0000256" key="4">
    <source>
        <dbReference type="ARBA" id="ARBA00022475"/>
    </source>
</evidence>
<comment type="caution">
    <text evidence="9">The sequence shown here is derived from an EMBL/GenBank/DDBJ whole genome shotgun (WGS) entry which is preliminary data.</text>
</comment>
<feature type="transmembrane region" description="Helical" evidence="8">
    <location>
        <begin position="233"/>
        <end position="262"/>
    </location>
</feature>
<dbReference type="CDD" id="cd06550">
    <property type="entry name" value="TM_ABC_iron-siderophores_like"/>
    <property type="match status" value="1"/>
</dbReference>
<evidence type="ECO:0000256" key="7">
    <source>
        <dbReference type="ARBA" id="ARBA00023136"/>
    </source>
</evidence>
<dbReference type="RefSeq" id="WP_131976366.1">
    <property type="nucleotide sequence ID" value="NZ_SLYB01000009.1"/>
</dbReference>
<dbReference type="AlphaFoldDB" id="A0A4V2T1Y9"/>
<feature type="transmembrane region" description="Helical" evidence="8">
    <location>
        <begin position="274"/>
        <end position="292"/>
    </location>
</feature>
<keyword evidence="4" id="KW-1003">Cell membrane</keyword>
<evidence type="ECO:0000313" key="10">
    <source>
        <dbReference type="Proteomes" id="UP000295763"/>
    </source>
</evidence>
<organism evidence="9 10">
    <name type="scientific">Cricetibacter osteomyelitidis</name>
    <dbReference type="NCBI Taxonomy" id="1521931"/>
    <lineage>
        <taxon>Bacteria</taxon>
        <taxon>Pseudomonadati</taxon>
        <taxon>Pseudomonadota</taxon>
        <taxon>Gammaproteobacteria</taxon>
        <taxon>Pasteurellales</taxon>
        <taxon>Pasteurellaceae</taxon>
        <taxon>Cricetibacter</taxon>
    </lineage>
</organism>
<proteinExistence type="inferred from homology"/>
<dbReference type="PANTHER" id="PTHR30472:SF70">
    <property type="entry name" value="MOLYBDATE IMPORT SYSTEM PERMEASE PROTEIN MOLB"/>
    <property type="match status" value="1"/>
</dbReference>
<dbReference type="InterPro" id="IPR037294">
    <property type="entry name" value="ABC_BtuC-like"/>
</dbReference>
<sequence>MNKFKYWFPPLFLLASIIIAFFAGQYTIFPTELWSAVMRIFEPVQSNAETVLWHIRIPRIITAVFVGAALAVAGATYQGIFKNPLVSPDILGVTVGAGLGAVLAIYFGLSLMMVQVVAFISGLCTVFFVFKISQIARYHDPILALVLSGIAVGALLGAGISLVKILSDPYSQLTTITFWLLGSLNMATYEDLQIAVPLIIIGIMPLLLLRWRMNLLSLNDEEAMALGINVQRTRLVFILSTTLMTSAAVSITGVIGWIGLVIPHIARLWIGADFRRLLPTALTMGAGFLVLTDTVARAVFPIEVPLGVITAFIGAPFFLSLLINGGSKK</sequence>
<feature type="transmembrane region" description="Helical" evidence="8">
    <location>
        <begin position="304"/>
        <end position="323"/>
    </location>
</feature>
<dbReference type="EMBL" id="SLYB01000009">
    <property type="protein sequence ID" value="TCP95373.1"/>
    <property type="molecule type" value="Genomic_DNA"/>
</dbReference>
<dbReference type="GO" id="GO:0005886">
    <property type="term" value="C:plasma membrane"/>
    <property type="evidence" value="ECO:0007669"/>
    <property type="project" value="UniProtKB-SubCell"/>
</dbReference>
<dbReference type="SUPFAM" id="SSF81345">
    <property type="entry name" value="ABC transporter involved in vitamin B12 uptake, BtuC"/>
    <property type="match status" value="1"/>
</dbReference>
<dbReference type="Proteomes" id="UP000295763">
    <property type="component" value="Unassembled WGS sequence"/>
</dbReference>
<keyword evidence="5 8" id="KW-0812">Transmembrane</keyword>
<dbReference type="GO" id="GO:0022857">
    <property type="term" value="F:transmembrane transporter activity"/>
    <property type="evidence" value="ECO:0007669"/>
    <property type="project" value="InterPro"/>
</dbReference>
<dbReference type="PANTHER" id="PTHR30472">
    <property type="entry name" value="FERRIC ENTEROBACTIN TRANSPORT SYSTEM PERMEASE PROTEIN"/>
    <property type="match status" value="1"/>
</dbReference>
<dbReference type="Pfam" id="PF01032">
    <property type="entry name" value="FecCD"/>
    <property type="match status" value="1"/>
</dbReference>
<comment type="subcellular location">
    <subcellularLocation>
        <location evidence="1">Cell membrane</location>
        <topology evidence="1">Multi-pass membrane protein</topology>
    </subcellularLocation>
</comment>
<accession>A0A4V2T1Y9</accession>
<evidence type="ECO:0000256" key="5">
    <source>
        <dbReference type="ARBA" id="ARBA00022692"/>
    </source>
</evidence>
<dbReference type="OrthoDB" id="9055647at2"/>
<keyword evidence="3" id="KW-0813">Transport</keyword>
<dbReference type="GO" id="GO:0033214">
    <property type="term" value="P:siderophore-iron import into cell"/>
    <property type="evidence" value="ECO:0007669"/>
    <property type="project" value="TreeGrafter"/>
</dbReference>
<evidence type="ECO:0000313" key="9">
    <source>
        <dbReference type="EMBL" id="TCP95373.1"/>
    </source>
</evidence>
<gene>
    <name evidence="9" type="ORF">EDC44_10967</name>
</gene>
<feature type="transmembrane region" description="Helical" evidence="8">
    <location>
        <begin position="60"/>
        <end position="81"/>
    </location>
</feature>
<evidence type="ECO:0000256" key="2">
    <source>
        <dbReference type="ARBA" id="ARBA00007935"/>
    </source>
</evidence>
<feature type="transmembrane region" description="Helical" evidence="8">
    <location>
        <begin position="6"/>
        <end position="29"/>
    </location>
</feature>
<dbReference type="InterPro" id="IPR000522">
    <property type="entry name" value="ABC_transptr_permease_BtuC"/>
</dbReference>
<evidence type="ECO:0000256" key="8">
    <source>
        <dbReference type="SAM" id="Phobius"/>
    </source>
</evidence>
<keyword evidence="7 8" id="KW-0472">Membrane</keyword>
<evidence type="ECO:0000256" key="6">
    <source>
        <dbReference type="ARBA" id="ARBA00022989"/>
    </source>
</evidence>
<dbReference type="Gene3D" id="1.10.3470.10">
    <property type="entry name" value="ABC transporter involved in vitamin B12 uptake, BtuC"/>
    <property type="match status" value="1"/>
</dbReference>